<dbReference type="PANTHER" id="PTHR42648">
    <property type="entry name" value="TRANSPOSASE, PUTATIVE-RELATED"/>
    <property type="match status" value="1"/>
</dbReference>
<proteinExistence type="predicted"/>
<dbReference type="Pfam" id="PF13976">
    <property type="entry name" value="gag_pre-integrs"/>
    <property type="match status" value="1"/>
</dbReference>
<dbReference type="GO" id="GO:0003676">
    <property type="term" value="F:nucleic acid binding"/>
    <property type="evidence" value="ECO:0007669"/>
    <property type="project" value="InterPro"/>
</dbReference>
<dbReference type="SUPFAM" id="SSF53098">
    <property type="entry name" value="Ribonuclease H-like"/>
    <property type="match status" value="1"/>
</dbReference>
<evidence type="ECO:0000259" key="1">
    <source>
        <dbReference type="Pfam" id="PF13976"/>
    </source>
</evidence>
<dbReference type="AlphaFoldDB" id="A0A2P2NYU7"/>
<reference evidence="2" key="1">
    <citation type="submission" date="2018-02" db="EMBL/GenBank/DDBJ databases">
        <title>Rhizophora mucronata_Transcriptome.</title>
        <authorList>
            <person name="Meera S.P."/>
            <person name="Sreeshan A."/>
            <person name="Augustine A."/>
        </authorList>
    </citation>
    <scope>NUCLEOTIDE SEQUENCE</scope>
    <source>
        <tissue evidence="2">Leaf</tissue>
    </source>
</reference>
<dbReference type="InterPro" id="IPR036397">
    <property type="entry name" value="RNaseH_sf"/>
</dbReference>
<dbReference type="Gene3D" id="3.30.420.10">
    <property type="entry name" value="Ribonuclease H-like superfamily/Ribonuclease H"/>
    <property type="match status" value="1"/>
</dbReference>
<organism evidence="2">
    <name type="scientific">Rhizophora mucronata</name>
    <name type="common">Asiatic mangrove</name>
    <dbReference type="NCBI Taxonomy" id="61149"/>
    <lineage>
        <taxon>Eukaryota</taxon>
        <taxon>Viridiplantae</taxon>
        <taxon>Streptophyta</taxon>
        <taxon>Embryophyta</taxon>
        <taxon>Tracheophyta</taxon>
        <taxon>Spermatophyta</taxon>
        <taxon>Magnoliopsida</taxon>
        <taxon>eudicotyledons</taxon>
        <taxon>Gunneridae</taxon>
        <taxon>Pentapetalae</taxon>
        <taxon>rosids</taxon>
        <taxon>fabids</taxon>
        <taxon>Malpighiales</taxon>
        <taxon>Rhizophoraceae</taxon>
        <taxon>Rhizophora</taxon>
    </lineage>
</organism>
<dbReference type="InterPro" id="IPR025724">
    <property type="entry name" value="GAG-pre-integrase_dom"/>
</dbReference>
<evidence type="ECO:0000313" key="2">
    <source>
        <dbReference type="EMBL" id="MBX47634.1"/>
    </source>
</evidence>
<dbReference type="PANTHER" id="PTHR42648:SF28">
    <property type="entry name" value="TRANSPOSON-ENCODED PROTEIN WITH RIBONUCLEASE H-LIKE AND RETROVIRUS ZINC FINGER-LIKE DOMAINS"/>
    <property type="match status" value="1"/>
</dbReference>
<accession>A0A2P2NYU7</accession>
<dbReference type="InterPro" id="IPR039537">
    <property type="entry name" value="Retrotran_Ty1/copia-like"/>
</dbReference>
<dbReference type="EMBL" id="GGEC01067150">
    <property type="protein sequence ID" value="MBX47634.1"/>
    <property type="molecule type" value="Transcribed_RNA"/>
</dbReference>
<sequence length="142" mass="16007">MKAARIGTLYFLHGSIVTDSTAVSTSVSDSDVTKLWHIRLGHMSDRGMAALSKKGLLCGQNIGKMEFCEHCVFGKQKRLSFSTAIHKTKGTLDYIHSDLWGPFQILSKGMGATYMLTFIDDFSRKVWVYFLKQKSQVFGIFR</sequence>
<name>A0A2P2NYU7_RHIMU</name>
<protein>
    <submittedName>
        <fullName evidence="2">Retrovirus-related Pol polyprotein from transposon TNT 1-94</fullName>
    </submittedName>
</protein>
<dbReference type="InterPro" id="IPR012337">
    <property type="entry name" value="RNaseH-like_sf"/>
</dbReference>
<feature type="domain" description="GAG-pre-integrase" evidence="1">
    <location>
        <begin position="9"/>
        <end position="76"/>
    </location>
</feature>